<feature type="compositionally biased region" description="Basic and acidic residues" evidence="7">
    <location>
        <begin position="247"/>
        <end position="259"/>
    </location>
</feature>
<keyword evidence="3" id="KW-0805">Transcription regulation</keyword>
<feature type="region of interest" description="Disordered" evidence="7">
    <location>
        <begin position="247"/>
        <end position="266"/>
    </location>
</feature>
<organism evidence="10 11">
    <name type="scientific">Corchorus capsularis</name>
    <name type="common">Jute</name>
    <dbReference type="NCBI Taxonomy" id="210143"/>
    <lineage>
        <taxon>Eukaryota</taxon>
        <taxon>Viridiplantae</taxon>
        <taxon>Streptophyta</taxon>
        <taxon>Embryophyta</taxon>
        <taxon>Tracheophyta</taxon>
        <taxon>Spermatophyta</taxon>
        <taxon>Magnoliopsida</taxon>
        <taxon>eudicotyledons</taxon>
        <taxon>Gunneridae</taxon>
        <taxon>Pentapetalae</taxon>
        <taxon>rosids</taxon>
        <taxon>malvids</taxon>
        <taxon>Malvales</taxon>
        <taxon>Malvaceae</taxon>
        <taxon>Grewioideae</taxon>
        <taxon>Apeibeae</taxon>
        <taxon>Corchorus</taxon>
    </lineage>
</organism>
<evidence type="ECO:0000256" key="3">
    <source>
        <dbReference type="ARBA" id="ARBA00023015"/>
    </source>
</evidence>
<name>A0A1R3IC47_COCAP</name>
<feature type="domain" description="TCP" evidence="8">
    <location>
        <begin position="111"/>
        <end position="169"/>
    </location>
</feature>
<keyword evidence="6" id="KW-0539">Nucleus</keyword>
<dbReference type="GO" id="GO:0003700">
    <property type="term" value="F:DNA-binding transcription factor activity"/>
    <property type="evidence" value="ECO:0007669"/>
    <property type="project" value="InterPro"/>
</dbReference>
<evidence type="ECO:0000256" key="5">
    <source>
        <dbReference type="ARBA" id="ARBA00023163"/>
    </source>
</evidence>
<evidence type="ECO:0000256" key="2">
    <source>
        <dbReference type="ARBA" id="ARBA00022473"/>
    </source>
</evidence>
<dbReference type="EMBL" id="AWWV01010325">
    <property type="protein sequence ID" value="OMO80125.1"/>
    <property type="molecule type" value="Genomic_DNA"/>
</dbReference>
<dbReference type="PANTHER" id="PTHR31072:SF224">
    <property type="entry name" value="TRANSCRIPTION FACTOR TCP1"/>
    <property type="match status" value="1"/>
</dbReference>
<gene>
    <name evidence="10" type="ORF">CCACVL1_13160</name>
</gene>
<evidence type="ECO:0000256" key="6">
    <source>
        <dbReference type="ARBA" id="ARBA00023242"/>
    </source>
</evidence>
<dbReference type="InterPro" id="IPR005333">
    <property type="entry name" value="Transcription_factor_TCP"/>
</dbReference>
<evidence type="ECO:0000256" key="4">
    <source>
        <dbReference type="ARBA" id="ARBA00023125"/>
    </source>
</evidence>
<sequence length="490" mass="53935">MFSSTNNINNVNNPFALLPSSSYHPPGLPPLILTDSNDIFLQNHHDLLPAAAAATSLLPAVAPNPQFTESLINMALLSNATMSKQIAAAAGGECNFGANSGYGIPVKKPAKKDRHSKICTAQGVRDRRVRLSIEIAREFFDLQDMLGFDKASKTLGWLLTKSRNAIRELGKMKHGNGGSLSSSSPDFEMEMEADQNIGEVDHDEGVELEVGTCSKSKLADGVVISKEKKLDKETVLVLAKESRAKARARARERTREKMCTRSSSTTTNYNTHEWKRICPDTSPDQFLNNLRSFSQLEASKKSNHHSCGQNMATTTSFKVNVAQAHQVQEPCLGRQLSSTAPRENNNVIKESIVIKRKLKPSIILGSQAQAQAQPNLAAAKDIVSCSSSGNNYFPNLPQNWDINGAMAHSTIRAITNVNLQSTGIPLKNMDDPFPTFHLTFFLARILHLTSVSNFFSLNFQEFKYIENPERPEASKLMTTVIMQCMSIKDV</sequence>
<protein>
    <submittedName>
        <fullName evidence="10">Transcription factor, TCP</fullName>
    </submittedName>
</protein>
<dbReference type="STRING" id="210143.A0A1R3IC47"/>
<dbReference type="InterPro" id="IPR017888">
    <property type="entry name" value="CYC/TB1_R_domain"/>
</dbReference>
<accession>A0A1R3IC47</accession>
<keyword evidence="4" id="KW-0238">DNA-binding</keyword>
<evidence type="ECO:0000313" key="10">
    <source>
        <dbReference type="EMBL" id="OMO80125.1"/>
    </source>
</evidence>
<dbReference type="GO" id="GO:0043565">
    <property type="term" value="F:sequence-specific DNA binding"/>
    <property type="evidence" value="ECO:0007669"/>
    <property type="project" value="TreeGrafter"/>
</dbReference>
<dbReference type="PROSITE" id="PS51369">
    <property type="entry name" value="TCP"/>
    <property type="match status" value="1"/>
</dbReference>
<comment type="caution">
    <text evidence="10">The sequence shown here is derived from an EMBL/GenBank/DDBJ whole genome shotgun (WGS) entry which is preliminary data.</text>
</comment>
<evidence type="ECO:0000259" key="8">
    <source>
        <dbReference type="PROSITE" id="PS51369"/>
    </source>
</evidence>
<dbReference type="Proteomes" id="UP000188268">
    <property type="component" value="Unassembled WGS sequence"/>
</dbReference>
<proteinExistence type="predicted"/>
<dbReference type="PROSITE" id="PS51370">
    <property type="entry name" value="R"/>
    <property type="match status" value="1"/>
</dbReference>
<evidence type="ECO:0000259" key="9">
    <source>
        <dbReference type="PROSITE" id="PS51370"/>
    </source>
</evidence>
<dbReference type="InterPro" id="IPR017887">
    <property type="entry name" value="TF_TCP_subgr"/>
</dbReference>
<dbReference type="GO" id="GO:2000032">
    <property type="term" value="P:regulation of secondary shoot formation"/>
    <property type="evidence" value="ECO:0007669"/>
    <property type="project" value="TreeGrafter"/>
</dbReference>
<comment type="subcellular location">
    <subcellularLocation>
        <location evidence="1">Nucleus</location>
    </subcellularLocation>
</comment>
<dbReference type="OrthoDB" id="1896834at2759"/>
<dbReference type="GO" id="GO:0005634">
    <property type="term" value="C:nucleus"/>
    <property type="evidence" value="ECO:0007669"/>
    <property type="project" value="UniProtKB-SubCell"/>
</dbReference>
<feature type="domain" description="R" evidence="9">
    <location>
        <begin position="240"/>
        <end position="257"/>
    </location>
</feature>
<dbReference type="Pfam" id="PF03634">
    <property type="entry name" value="TCP"/>
    <property type="match status" value="1"/>
</dbReference>
<reference evidence="10 11" key="1">
    <citation type="submission" date="2013-09" db="EMBL/GenBank/DDBJ databases">
        <title>Corchorus capsularis genome sequencing.</title>
        <authorList>
            <person name="Alam M."/>
            <person name="Haque M.S."/>
            <person name="Islam M.S."/>
            <person name="Emdad E.M."/>
            <person name="Islam M.M."/>
            <person name="Ahmed B."/>
            <person name="Halim A."/>
            <person name="Hossen Q.M.M."/>
            <person name="Hossain M.Z."/>
            <person name="Ahmed R."/>
            <person name="Khan M.M."/>
            <person name="Islam R."/>
            <person name="Rashid M.M."/>
            <person name="Khan S.A."/>
            <person name="Rahman M.S."/>
            <person name="Alam M."/>
        </authorList>
    </citation>
    <scope>NUCLEOTIDE SEQUENCE [LARGE SCALE GENOMIC DNA]</scope>
    <source>
        <strain evidence="11">cv. CVL-1</strain>
        <tissue evidence="10">Whole seedling</tissue>
    </source>
</reference>
<keyword evidence="5" id="KW-0804">Transcription</keyword>
<dbReference type="AlphaFoldDB" id="A0A1R3IC47"/>
<evidence type="ECO:0000256" key="7">
    <source>
        <dbReference type="SAM" id="MobiDB-lite"/>
    </source>
</evidence>
<evidence type="ECO:0000256" key="1">
    <source>
        <dbReference type="ARBA" id="ARBA00004123"/>
    </source>
</evidence>
<evidence type="ECO:0000313" key="11">
    <source>
        <dbReference type="Proteomes" id="UP000188268"/>
    </source>
</evidence>
<keyword evidence="2" id="KW-0217">Developmental protein</keyword>
<dbReference type="PANTHER" id="PTHR31072">
    <property type="entry name" value="TRANSCRIPTION FACTOR TCP4-RELATED"/>
    <property type="match status" value="1"/>
</dbReference>
<dbReference type="Gramene" id="OMO80125">
    <property type="protein sequence ID" value="OMO80125"/>
    <property type="gene ID" value="CCACVL1_13160"/>
</dbReference>
<keyword evidence="11" id="KW-1185">Reference proteome</keyword>